<keyword evidence="2 5" id="KW-0012">Acyltransferase</keyword>
<proteinExistence type="predicted"/>
<keyword evidence="1 5" id="KW-0808">Transferase</keyword>
<reference evidence="5 6" key="1">
    <citation type="submission" date="2020-07" db="EMBL/GenBank/DDBJ databases">
        <title>Complete genome and description of Corynebacterium incognita strain Marseille-Q3630 sp. nov.</title>
        <authorList>
            <person name="Boxberger M."/>
        </authorList>
    </citation>
    <scope>NUCLEOTIDE SEQUENCE [LARGE SCALE GENOMIC DNA]</scope>
    <source>
        <strain evidence="5 6">Marseille-Q3630</strain>
    </source>
</reference>
<feature type="region of interest" description="Disordered" evidence="3">
    <location>
        <begin position="239"/>
        <end position="289"/>
    </location>
</feature>
<dbReference type="Proteomes" id="UP000515743">
    <property type="component" value="Chromosome"/>
</dbReference>
<evidence type="ECO:0000256" key="1">
    <source>
        <dbReference type="ARBA" id="ARBA00022679"/>
    </source>
</evidence>
<dbReference type="SMART" id="SM00563">
    <property type="entry name" value="PlsC"/>
    <property type="match status" value="1"/>
</dbReference>
<dbReference type="PANTHER" id="PTHR10434">
    <property type="entry name" value="1-ACYL-SN-GLYCEROL-3-PHOSPHATE ACYLTRANSFERASE"/>
    <property type="match status" value="1"/>
</dbReference>
<accession>A0A7G7CRW5</accession>
<name>A0A7G7CRW5_9CORY</name>
<evidence type="ECO:0000313" key="6">
    <source>
        <dbReference type="Proteomes" id="UP000515743"/>
    </source>
</evidence>
<protein>
    <submittedName>
        <fullName evidence="5">1-acyl-sn-glycerol-3-phosphate acyltransferase</fullName>
    </submittedName>
</protein>
<dbReference type="EMBL" id="CP059404">
    <property type="protein sequence ID" value="QNE90331.1"/>
    <property type="molecule type" value="Genomic_DNA"/>
</dbReference>
<dbReference type="InterPro" id="IPR002123">
    <property type="entry name" value="Plipid/glycerol_acylTrfase"/>
</dbReference>
<keyword evidence="6" id="KW-1185">Reference proteome</keyword>
<sequence length="289" mass="31435">MADASLNLKKRGHIFRVPATLGRFSPHAESRETVYNRIIVTLAKQVLRAQGITATVVGVENIPATGGAILVMNHTGYYDFIFGMVPAHLRGKRLVRFMAKKEIFDVPVIGKLMGVMKHVPVDRERGATSIAPTIEALRAGKLVGIFPEATISRSFELKDFKTGAVRIADAADAPLIPMACWGSQRIWTKGGKKNLGRTKLPVRIHVGEPVDPSGDPEEATLKLKAAVQALLDDARAGYEAEHGPFDPGADWMPVSMGGGAPTLEEANRMDEEDRAAKRARREAKARGKR</sequence>
<dbReference type="KEGG" id="cik:H0194_04990"/>
<dbReference type="GO" id="GO:0005886">
    <property type="term" value="C:plasma membrane"/>
    <property type="evidence" value="ECO:0007669"/>
    <property type="project" value="TreeGrafter"/>
</dbReference>
<dbReference type="RefSeq" id="WP_185176704.1">
    <property type="nucleotide sequence ID" value="NZ_CP059404.1"/>
</dbReference>
<dbReference type="SUPFAM" id="SSF69593">
    <property type="entry name" value="Glycerol-3-phosphate (1)-acyltransferase"/>
    <property type="match status" value="1"/>
</dbReference>
<evidence type="ECO:0000313" key="5">
    <source>
        <dbReference type="EMBL" id="QNE90331.1"/>
    </source>
</evidence>
<feature type="compositionally biased region" description="Basic and acidic residues" evidence="3">
    <location>
        <begin position="265"/>
        <end position="289"/>
    </location>
</feature>
<dbReference type="AlphaFoldDB" id="A0A7G7CRW5"/>
<evidence type="ECO:0000256" key="3">
    <source>
        <dbReference type="SAM" id="MobiDB-lite"/>
    </source>
</evidence>
<gene>
    <name evidence="5" type="ORF">H0194_04990</name>
</gene>
<organism evidence="5 6">
    <name type="scientific">Corynebacterium incognita</name>
    <dbReference type="NCBI Taxonomy" id="2754725"/>
    <lineage>
        <taxon>Bacteria</taxon>
        <taxon>Bacillati</taxon>
        <taxon>Actinomycetota</taxon>
        <taxon>Actinomycetes</taxon>
        <taxon>Mycobacteriales</taxon>
        <taxon>Corynebacteriaceae</taxon>
        <taxon>Corynebacterium</taxon>
    </lineage>
</organism>
<dbReference type="CDD" id="cd07989">
    <property type="entry name" value="LPLAT_AGPAT-like"/>
    <property type="match status" value="1"/>
</dbReference>
<evidence type="ECO:0000256" key="2">
    <source>
        <dbReference type="ARBA" id="ARBA00023315"/>
    </source>
</evidence>
<dbReference type="GO" id="GO:0003841">
    <property type="term" value="F:1-acylglycerol-3-phosphate O-acyltransferase activity"/>
    <property type="evidence" value="ECO:0007669"/>
    <property type="project" value="TreeGrafter"/>
</dbReference>
<dbReference type="GO" id="GO:0006654">
    <property type="term" value="P:phosphatidic acid biosynthetic process"/>
    <property type="evidence" value="ECO:0007669"/>
    <property type="project" value="TreeGrafter"/>
</dbReference>
<feature type="domain" description="Phospholipid/glycerol acyltransferase" evidence="4">
    <location>
        <begin position="68"/>
        <end position="183"/>
    </location>
</feature>
<dbReference type="PANTHER" id="PTHR10434:SF55">
    <property type="entry name" value="POSSIBLE ACYLTRANSFERASE"/>
    <property type="match status" value="1"/>
</dbReference>
<evidence type="ECO:0000259" key="4">
    <source>
        <dbReference type="SMART" id="SM00563"/>
    </source>
</evidence>
<dbReference type="Pfam" id="PF01553">
    <property type="entry name" value="Acyltransferase"/>
    <property type="match status" value="1"/>
</dbReference>